<dbReference type="Proteomes" id="UP000007264">
    <property type="component" value="Unassembled WGS sequence"/>
</dbReference>
<dbReference type="EMBL" id="AGSI01000013">
    <property type="protein sequence ID" value="EIE21223.1"/>
    <property type="molecule type" value="Genomic_DNA"/>
</dbReference>
<dbReference type="OrthoDB" id="2020333at2759"/>
<proteinExistence type="predicted"/>
<dbReference type="KEGG" id="csl:COCSUDRAFT_17745"/>
<dbReference type="PANTHER" id="PTHR36348">
    <property type="entry name" value="EXPRESSED PROTEIN"/>
    <property type="match status" value="1"/>
</dbReference>
<keyword evidence="2" id="KW-1185">Reference proteome</keyword>
<gene>
    <name evidence="1" type="ORF">COCSUDRAFT_17745</name>
</gene>
<evidence type="ECO:0000313" key="2">
    <source>
        <dbReference type="Proteomes" id="UP000007264"/>
    </source>
</evidence>
<dbReference type="AlphaFoldDB" id="I0YS54"/>
<dbReference type="PANTHER" id="PTHR36348:SF1">
    <property type="entry name" value="EXPRESSED PROTEIN"/>
    <property type="match status" value="1"/>
</dbReference>
<dbReference type="eggNOG" id="ENOG502QQ5J">
    <property type="taxonomic scope" value="Eukaryota"/>
</dbReference>
<reference evidence="1 2" key="1">
    <citation type="journal article" date="2012" name="Genome Biol.">
        <title>The genome of the polar eukaryotic microalga coccomyxa subellipsoidea reveals traits of cold adaptation.</title>
        <authorList>
            <person name="Blanc G."/>
            <person name="Agarkova I."/>
            <person name="Grimwood J."/>
            <person name="Kuo A."/>
            <person name="Brueggeman A."/>
            <person name="Dunigan D."/>
            <person name="Gurnon J."/>
            <person name="Ladunga I."/>
            <person name="Lindquist E."/>
            <person name="Lucas S."/>
            <person name="Pangilinan J."/>
            <person name="Proschold T."/>
            <person name="Salamov A."/>
            <person name="Schmutz J."/>
            <person name="Weeks D."/>
            <person name="Yamada T."/>
            <person name="Claverie J.M."/>
            <person name="Grigoriev I."/>
            <person name="Van Etten J."/>
            <person name="Lomsadze A."/>
            <person name="Borodovsky M."/>
        </authorList>
    </citation>
    <scope>NUCLEOTIDE SEQUENCE [LARGE SCALE GENOMIC DNA]</scope>
    <source>
        <strain evidence="1 2">C-169</strain>
    </source>
</reference>
<dbReference type="RefSeq" id="XP_005645767.1">
    <property type="nucleotide sequence ID" value="XM_005645710.1"/>
</dbReference>
<name>I0YS54_COCSC</name>
<accession>I0YS54</accession>
<sequence>MSVRASSSDADVTTSSLSEVAALDKLIDLLRGANGHQQLTQLVAENLLAFDQKFWIRLASRSDTAQSTAEKENLTNLANTVMKIVDAIVKKTNNELADSGRMLQEILAAGANERGEWELPLPADRVAAMRAALDARAEHLNEALLSNAFAWMRKASEDSLDGMVALLQKVLQLYAGKVLSAAGTPQDGDAAESALRRLIAAEEEQAWLLQVGEEAMLAALRKKMELLVLSLPSGSYAQRVQAEYLKELETRIQAAFQAANAS</sequence>
<dbReference type="GeneID" id="17039205"/>
<evidence type="ECO:0000313" key="1">
    <source>
        <dbReference type="EMBL" id="EIE21223.1"/>
    </source>
</evidence>
<protein>
    <submittedName>
        <fullName evidence="1">Uncharacterized protein</fullName>
    </submittedName>
</protein>
<dbReference type="STRING" id="574566.I0YS54"/>
<organism evidence="1 2">
    <name type="scientific">Coccomyxa subellipsoidea (strain C-169)</name>
    <name type="common">Green microalga</name>
    <dbReference type="NCBI Taxonomy" id="574566"/>
    <lineage>
        <taxon>Eukaryota</taxon>
        <taxon>Viridiplantae</taxon>
        <taxon>Chlorophyta</taxon>
        <taxon>core chlorophytes</taxon>
        <taxon>Trebouxiophyceae</taxon>
        <taxon>Trebouxiophyceae incertae sedis</taxon>
        <taxon>Coccomyxaceae</taxon>
        <taxon>Coccomyxa</taxon>
        <taxon>Coccomyxa subellipsoidea</taxon>
    </lineage>
</organism>
<comment type="caution">
    <text evidence="1">The sequence shown here is derived from an EMBL/GenBank/DDBJ whole genome shotgun (WGS) entry which is preliminary data.</text>
</comment>